<dbReference type="Gene3D" id="3.40.630.30">
    <property type="match status" value="1"/>
</dbReference>
<evidence type="ECO:0000259" key="2">
    <source>
        <dbReference type="PROSITE" id="PS51729"/>
    </source>
</evidence>
<dbReference type="PROSITE" id="PS51186">
    <property type="entry name" value="GNAT"/>
    <property type="match status" value="1"/>
</dbReference>
<dbReference type="SUPFAM" id="SSF55729">
    <property type="entry name" value="Acyl-CoA N-acyltransferases (Nat)"/>
    <property type="match status" value="1"/>
</dbReference>
<reference evidence="3 4" key="1">
    <citation type="submission" date="2019-04" db="EMBL/GenBank/DDBJ databases">
        <title>Cohnella sp. nov., isolated from soil.</title>
        <authorList>
            <person name="Kim W."/>
        </authorList>
    </citation>
    <scope>NUCLEOTIDE SEQUENCE [LARGE SCALE GENOMIC DNA]</scope>
    <source>
        <strain evidence="3 4">CAU 1483</strain>
    </source>
</reference>
<dbReference type="GO" id="GO:0016747">
    <property type="term" value="F:acyltransferase activity, transferring groups other than amino-acyl groups"/>
    <property type="evidence" value="ECO:0007669"/>
    <property type="project" value="InterPro"/>
</dbReference>
<dbReference type="PANTHER" id="PTHR31435:SF10">
    <property type="entry name" value="BSR4717 PROTEIN"/>
    <property type="match status" value="1"/>
</dbReference>
<dbReference type="InterPro" id="IPR000182">
    <property type="entry name" value="GNAT_dom"/>
</dbReference>
<evidence type="ECO:0000313" key="3">
    <source>
        <dbReference type="EMBL" id="TJY40699.1"/>
    </source>
</evidence>
<dbReference type="PROSITE" id="PS51729">
    <property type="entry name" value="GNAT_YJDJ"/>
    <property type="match status" value="1"/>
</dbReference>
<dbReference type="Proteomes" id="UP000309673">
    <property type="component" value="Unassembled WGS sequence"/>
</dbReference>
<evidence type="ECO:0000259" key="1">
    <source>
        <dbReference type="PROSITE" id="PS51186"/>
    </source>
</evidence>
<dbReference type="InterPro" id="IPR031165">
    <property type="entry name" value="GNAT_YJDJ"/>
</dbReference>
<gene>
    <name evidence="3" type="ORF">E5161_16235</name>
</gene>
<feature type="domain" description="N-acetyltransferase" evidence="1">
    <location>
        <begin position="1"/>
        <end position="92"/>
    </location>
</feature>
<dbReference type="PANTHER" id="PTHR31435">
    <property type="entry name" value="PROTEIN NATD1"/>
    <property type="match status" value="1"/>
</dbReference>
<dbReference type="AlphaFoldDB" id="A0A4V5LRV6"/>
<name>A0A4V5LRV6_9BACL</name>
<dbReference type="OrthoDB" id="9793389at2"/>
<dbReference type="InterPro" id="IPR045057">
    <property type="entry name" value="Gcn5-rel_NAT"/>
</dbReference>
<evidence type="ECO:0000313" key="4">
    <source>
        <dbReference type="Proteomes" id="UP000309673"/>
    </source>
</evidence>
<proteinExistence type="predicted"/>
<accession>A0A4V5LRV6</accession>
<dbReference type="CDD" id="cd04301">
    <property type="entry name" value="NAT_SF"/>
    <property type="match status" value="1"/>
</dbReference>
<organism evidence="3 4">
    <name type="scientific">Cohnella pontilimi</name>
    <dbReference type="NCBI Taxonomy" id="2564100"/>
    <lineage>
        <taxon>Bacteria</taxon>
        <taxon>Bacillati</taxon>
        <taxon>Bacillota</taxon>
        <taxon>Bacilli</taxon>
        <taxon>Bacillales</taxon>
        <taxon>Paenibacillaceae</taxon>
        <taxon>Cohnella</taxon>
    </lineage>
</organism>
<dbReference type="EMBL" id="SUPK01000008">
    <property type="protein sequence ID" value="TJY40699.1"/>
    <property type="molecule type" value="Genomic_DNA"/>
</dbReference>
<dbReference type="InterPro" id="IPR016181">
    <property type="entry name" value="Acyl_CoA_acyltransferase"/>
</dbReference>
<sequence>MLETLKDGNRFVMKDDGEAVAEITFVPQGEATLVIDHTYVDPAWRGQKLAEELVMRVVEHARETNRKIIPACSYAHALFRRKKEYQDVWQQD</sequence>
<dbReference type="RefSeq" id="WP_136778889.1">
    <property type="nucleotide sequence ID" value="NZ_SUPK01000008.1"/>
</dbReference>
<keyword evidence="4" id="KW-1185">Reference proteome</keyword>
<keyword evidence="3" id="KW-0808">Transferase</keyword>
<feature type="domain" description="N-acetyltransferase" evidence="2">
    <location>
        <begin position="3"/>
        <end position="90"/>
    </location>
</feature>
<protein>
    <submittedName>
        <fullName evidence="3">N-acetyltransferase</fullName>
    </submittedName>
</protein>
<comment type="caution">
    <text evidence="3">The sequence shown here is derived from an EMBL/GenBank/DDBJ whole genome shotgun (WGS) entry which is preliminary data.</text>
</comment>
<dbReference type="Pfam" id="PF14542">
    <property type="entry name" value="Acetyltransf_CG"/>
    <property type="match status" value="1"/>
</dbReference>